<sequence>MTTIKCEWSDCKRVFTTDAQLYAHVCTDHVGRRANRNLQLTCRWARCGRTFRKRDHVTSHCKVHLNHKPYRCTAPQCSKAFKRAQDLKKHARVHSLTLNTNTTTTTTTSTSTITTPITDHNLRITTTLPSPPGNNYTFAASPVQLSNSANCKPIRMQMQIPMPMSISMPASMSMSMPMSMPMSLTMPMTNMQMPAIQLLHTMQQPNHYQMPIPIPPMAQLPHLQSTQQHFTAFTPRQPFP</sequence>
<evidence type="ECO:0000256" key="3">
    <source>
        <dbReference type="ARBA" id="ARBA00022723"/>
    </source>
</evidence>
<dbReference type="EMBL" id="SELW01000582">
    <property type="protein sequence ID" value="TID20347.1"/>
    <property type="molecule type" value="Genomic_DNA"/>
</dbReference>
<evidence type="ECO:0000256" key="8">
    <source>
        <dbReference type="ARBA" id="ARBA00038089"/>
    </source>
</evidence>
<dbReference type="PROSITE" id="PS50157">
    <property type="entry name" value="ZINC_FINGER_C2H2_2"/>
    <property type="match status" value="3"/>
</dbReference>
<comment type="subcellular location">
    <subcellularLocation>
        <location evidence="1">Nucleus</location>
    </subcellularLocation>
</comment>
<feature type="domain" description="C2H2-type" evidence="10">
    <location>
        <begin position="4"/>
        <end position="34"/>
    </location>
</feature>
<keyword evidence="6" id="KW-0862">Zinc</keyword>
<keyword evidence="4" id="KW-0677">Repeat</keyword>
<dbReference type="STRING" id="52247.A0A4T0WY74"/>
<dbReference type="Pfam" id="PF21816">
    <property type="entry name" value="Zap1_zf1"/>
    <property type="match status" value="1"/>
</dbReference>
<organism evidence="11 12">
    <name type="scientific">Pichia inconspicua</name>
    <dbReference type="NCBI Taxonomy" id="52247"/>
    <lineage>
        <taxon>Eukaryota</taxon>
        <taxon>Fungi</taxon>
        <taxon>Dikarya</taxon>
        <taxon>Ascomycota</taxon>
        <taxon>Saccharomycotina</taxon>
        <taxon>Pichiomycetes</taxon>
        <taxon>Pichiales</taxon>
        <taxon>Pichiaceae</taxon>
        <taxon>Pichia</taxon>
    </lineage>
</organism>
<keyword evidence="5 9" id="KW-0863">Zinc-finger</keyword>
<dbReference type="GO" id="GO:0005634">
    <property type="term" value="C:nucleus"/>
    <property type="evidence" value="ECO:0007669"/>
    <property type="project" value="UniProtKB-SubCell"/>
</dbReference>
<dbReference type="Proteomes" id="UP000307173">
    <property type="component" value="Unassembled WGS sequence"/>
</dbReference>
<dbReference type="AlphaFoldDB" id="A0A4T0WY74"/>
<dbReference type="SUPFAM" id="SSF57667">
    <property type="entry name" value="beta-beta-alpha zinc fingers"/>
    <property type="match status" value="2"/>
</dbReference>
<feature type="domain" description="C2H2-type" evidence="10">
    <location>
        <begin position="40"/>
        <end position="69"/>
    </location>
</feature>
<evidence type="ECO:0000256" key="7">
    <source>
        <dbReference type="ARBA" id="ARBA00023242"/>
    </source>
</evidence>
<dbReference type="Gene3D" id="3.30.160.60">
    <property type="entry name" value="Classic Zinc Finger"/>
    <property type="match status" value="2"/>
</dbReference>
<dbReference type="InterPro" id="IPR050806">
    <property type="entry name" value="pacC/RIM101"/>
</dbReference>
<protein>
    <recommendedName>
        <fullName evidence="10">C2H2-type domain-containing protein</fullName>
    </recommendedName>
</protein>
<dbReference type="GO" id="GO:0000978">
    <property type="term" value="F:RNA polymerase II cis-regulatory region sequence-specific DNA binding"/>
    <property type="evidence" value="ECO:0007669"/>
    <property type="project" value="UniProtKB-ARBA"/>
</dbReference>
<dbReference type="OrthoDB" id="6155966at2759"/>
<name>A0A4T0WY74_9ASCO</name>
<comment type="similarity">
    <text evidence="8">Belongs to the pacC/RIM101 family.</text>
</comment>
<dbReference type="PANTHER" id="PTHR47257:SF1">
    <property type="entry name" value="PH-RESPONSE TRANSCRIPTION FACTOR PACC_RIM101"/>
    <property type="match status" value="1"/>
</dbReference>
<reference evidence="11 12" key="1">
    <citation type="journal article" date="2019" name="Front. Genet.">
        <title>Whole-Genome Sequencing of the Opportunistic Yeast Pathogen Candida inconspicua Uncovers Its Hybrid Origin.</title>
        <authorList>
            <person name="Mixao V."/>
            <person name="Hansen A.P."/>
            <person name="Saus E."/>
            <person name="Boekhout T."/>
            <person name="Lass-Florl C."/>
            <person name="Gabaldon T."/>
        </authorList>
    </citation>
    <scope>NUCLEOTIDE SEQUENCE [LARGE SCALE GENOMIC DNA]</scope>
    <source>
        <strain evidence="11 12">CBS 180</strain>
    </source>
</reference>
<evidence type="ECO:0000313" key="12">
    <source>
        <dbReference type="Proteomes" id="UP000307173"/>
    </source>
</evidence>
<evidence type="ECO:0000259" key="10">
    <source>
        <dbReference type="PROSITE" id="PS50157"/>
    </source>
</evidence>
<evidence type="ECO:0000256" key="1">
    <source>
        <dbReference type="ARBA" id="ARBA00004123"/>
    </source>
</evidence>
<feature type="domain" description="C2H2-type" evidence="10">
    <location>
        <begin position="70"/>
        <end position="95"/>
    </location>
</feature>
<evidence type="ECO:0000313" key="11">
    <source>
        <dbReference type="EMBL" id="TID20347.1"/>
    </source>
</evidence>
<evidence type="ECO:0000256" key="6">
    <source>
        <dbReference type="ARBA" id="ARBA00022833"/>
    </source>
</evidence>
<dbReference type="PROSITE" id="PS00028">
    <property type="entry name" value="ZINC_FINGER_C2H2_1"/>
    <property type="match status" value="3"/>
</dbReference>
<evidence type="ECO:0000256" key="9">
    <source>
        <dbReference type="PROSITE-ProRule" id="PRU00042"/>
    </source>
</evidence>
<evidence type="ECO:0000256" key="4">
    <source>
        <dbReference type="ARBA" id="ARBA00022737"/>
    </source>
</evidence>
<dbReference type="GO" id="GO:0000981">
    <property type="term" value="F:DNA-binding transcription factor activity, RNA polymerase II-specific"/>
    <property type="evidence" value="ECO:0007669"/>
    <property type="project" value="UniProtKB-ARBA"/>
</dbReference>
<evidence type="ECO:0000256" key="2">
    <source>
        <dbReference type="ARBA" id="ARBA00022491"/>
    </source>
</evidence>
<comment type="caution">
    <text evidence="11">The sequence shown here is derived from an EMBL/GenBank/DDBJ whole genome shotgun (WGS) entry which is preliminary data.</text>
</comment>
<keyword evidence="3" id="KW-0479">Metal-binding</keyword>
<gene>
    <name evidence="11" type="ORF">CANINC_003640</name>
</gene>
<dbReference type="PANTHER" id="PTHR47257">
    <property type="entry name" value="PH-RESPONSE TRANSCRIPTION FACTOR PACC/RIM101"/>
    <property type="match status" value="1"/>
</dbReference>
<dbReference type="InterPro" id="IPR048420">
    <property type="entry name" value="Zap1-like_Znf1"/>
</dbReference>
<keyword evidence="12" id="KW-1185">Reference proteome</keyword>
<dbReference type="GO" id="GO:0008270">
    <property type="term" value="F:zinc ion binding"/>
    <property type="evidence" value="ECO:0007669"/>
    <property type="project" value="UniProtKB-KW"/>
</dbReference>
<keyword evidence="7" id="KW-0539">Nucleus</keyword>
<dbReference type="SMART" id="SM00355">
    <property type="entry name" value="ZnF_C2H2"/>
    <property type="match status" value="3"/>
</dbReference>
<proteinExistence type="inferred from homology"/>
<evidence type="ECO:0000256" key="5">
    <source>
        <dbReference type="ARBA" id="ARBA00022771"/>
    </source>
</evidence>
<dbReference type="FunFam" id="3.30.160.60:FF:000072">
    <property type="entry name" value="zinc finger protein 143 isoform X1"/>
    <property type="match status" value="1"/>
</dbReference>
<dbReference type="Pfam" id="PF00096">
    <property type="entry name" value="zf-C2H2"/>
    <property type="match status" value="1"/>
</dbReference>
<dbReference type="InterPro" id="IPR013087">
    <property type="entry name" value="Znf_C2H2_type"/>
</dbReference>
<keyword evidence="2" id="KW-0678">Repressor</keyword>
<dbReference type="InterPro" id="IPR036236">
    <property type="entry name" value="Znf_C2H2_sf"/>
</dbReference>
<accession>A0A4T0WY74</accession>